<proteinExistence type="predicted"/>
<keyword evidence="2" id="KW-1185">Reference proteome</keyword>
<name>A0AAV7UJW7_PLEWA</name>
<dbReference type="Proteomes" id="UP001066276">
    <property type="component" value="Chromosome 3_1"/>
</dbReference>
<gene>
    <name evidence="1" type="ORF">NDU88_005672</name>
</gene>
<comment type="caution">
    <text evidence="1">The sequence shown here is derived from an EMBL/GenBank/DDBJ whole genome shotgun (WGS) entry which is preliminary data.</text>
</comment>
<evidence type="ECO:0000313" key="1">
    <source>
        <dbReference type="EMBL" id="KAJ1188916.1"/>
    </source>
</evidence>
<sequence>MLPLRASRGGIVSATLAAGRIRLPQTGGRLFKSPPRKACPSSSSAAAGFEWKPEVVVLRLRRPGIVRGSSAGLVWNSFFSSSMAVGAPLLPGPGSGAVIIGLVPWAASLNPLTHNSIQAYVTIRYVALC</sequence>
<reference evidence="1" key="1">
    <citation type="journal article" date="2022" name="bioRxiv">
        <title>Sequencing and chromosome-scale assembly of the giantPleurodeles waltlgenome.</title>
        <authorList>
            <person name="Brown T."/>
            <person name="Elewa A."/>
            <person name="Iarovenko S."/>
            <person name="Subramanian E."/>
            <person name="Araus A.J."/>
            <person name="Petzold A."/>
            <person name="Susuki M."/>
            <person name="Suzuki K.-i.T."/>
            <person name="Hayashi T."/>
            <person name="Toyoda A."/>
            <person name="Oliveira C."/>
            <person name="Osipova E."/>
            <person name="Leigh N.D."/>
            <person name="Simon A."/>
            <person name="Yun M.H."/>
        </authorList>
    </citation>
    <scope>NUCLEOTIDE SEQUENCE</scope>
    <source>
        <strain evidence="1">20211129_DDA</strain>
        <tissue evidence="1">Liver</tissue>
    </source>
</reference>
<protein>
    <submittedName>
        <fullName evidence="1">Uncharacterized protein</fullName>
    </submittedName>
</protein>
<dbReference type="AlphaFoldDB" id="A0AAV7UJW7"/>
<organism evidence="1 2">
    <name type="scientific">Pleurodeles waltl</name>
    <name type="common">Iberian ribbed newt</name>
    <dbReference type="NCBI Taxonomy" id="8319"/>
    <lineage>
        <taxon>Eukaryota</taxon>
        <taxon>Metazoa</taxon>
        <taxon>Chordata</taxon>
        <taxon>Craniata</taxon>
        <taxon>Vertebrata</taxon>
        <taxon>Euteleostomi</taxon>
        <taxon>Amphibia</taxon>
        <taxon>Batrachia</taxon>
        <taxon>Caudata</taxon>
        <taxon>Salamandroidea</taxon>
        <taxon>Salamandridae</taxon>
        <taxon>Pleurodelinae</taxon>
        <taxon>Pleurodeles</taxon>
    </lineage>
</organism>
<evidence type="ECO:0000313" key="2">
    <source>
        <dbReference type="Proteomes" id="UP001066276"/>
    </source>
</evidence>
<accession>A0AAV7UJW7</accession>
<dbReference type="EMBL" id="JANPWB010000005">
    <property type="protein sequence ID" value="KAJ1188916.1"/>
    <property type="molecule type" value="Genomic_DNA"/>
</dbReference>